<organism evidence="20 21">
    <name type="scientific">Algoriphagus aquatilis</name>
    <dbReference type="NCBI Taxonomy" id="490186"/>
    <lineage>
        <taxon>Bacteria</taxon>
        <taxon>Pseudomonadati</taxon>
        <taxon>Bacteroidota</taxon>
        <taxon>Cytophagia</taxon>
        <taxon>Cytophagales</taxon>
        <taxon>Cyclobacteriaceae</taxon>
        <taxon>Algoriphagus</taxon>
    </lineage>
</organism>
<dbReference type="InterPro" id="IPR014273">
    <property type="entry name" value="Isocitrate_DH_bac-typ"/>
</dbReference>
<evidence type="ECO:0000256" key="18">
    <source>
        <dbReference type="ARBA" id="ARBA00046127"/>
    </source>
</evidence>
<sequence length="484" mass="53533">MSSKRKITVAYGDGIGPEIMKATLAILEAAGAQLEYDVIEIGEQVYLKGISSGMEPKSFDSLRETKVFLKSPITTPQGGGFKSLNVTTRKSFGLYANVRPCKAYSPFIKTYFPKTDLVIIRENEEDLYAGIEHRQTNEVYQCLKVISQPGSEKIIRYAFEYAKKYGRKKVTCMTKDNIMKLADGLFHKTFDEIAKEYPEIQTDHKIIDIGTALIADRPEIFDVIVTLNLYGDIISDVAAQVTGSVGLGGSANVGEEVAMFEAIHGSAPDIAGMDIANPSGLLNGAIMMLVHIGQPEVAEKISNAWMKTLEDGIHTGDIYQEGLSSKKVGTQEFAQAVIERLGQLPTSMAPAEFEKGEIKPMDTKLRPKAKAKKELTGVDVFIDWDQDGRDPNVIGEKLRQANANGLQLHLITNRGVKVFPEGMKETFCTDHWRCRFKTDDGSVVTHAQVLDLLQQIEKLGFDFIKTEHLYTFDGVRGYSLAQGE</sequence>
<dbReference type="Pfam" id="PF18324">
    <property type="entry name" value="Isocitrate_DH_C_bact"/>
    <property type="match status" value="1"/>
</dbReference>
<dbReference type="InterPro" id="IPR024084">
    <property type="entry name" value="IsoPropMal-DH-like_dom"/>
</dbReference>
<dbReference type="InterPro" id="IPR040978">
    <property type="entry name" value="Isocitrate_DH_TT1725_C"/>
</dbReference>
<dbReference type="PROSITE" id="PS00470">
    <property type="entry name" value="IDH_IMDH"/>
    <property type="match status" value="1"/>
</dbReference>
<evidence type="ECO:0000256" key="1">
    <source>
        <dbReference type="ARBA" id="ARBA00001936"/>
    </source>
</evidence>
<comment type="similarity">
    <text evidence="3">Belongs to the isocitrate and isopropylmalate dehydrogenases family.</text>
</comment>
<dbReference type="Proteomes" id="UP001596163">
    <property type="component" value="Unassembled WGS sequence"/>
</dbReference>
<evidence type="ECO:0000256" key="11">
    <source>
        <dbReference type="ARBA" id="ARBA00022857"/>
    </source>
</evidence>
<evidence type="ECO:0000256" key="9">
    <source>
        <dbReference type="ARBA" id="ARBA00022723"/>
    </source>
</evidence>
<dbReference type="PANTHER" id="PTHR11835:SF43">
    <property type="entry name" value="ISOPROPYLMALATE DEHYDROGENASE-LIKE DOMAIN-CONTAINING PROTEIN"/>
    <property type="match status" value="1"/>
</dbReference>
<keyword evidence="12 20" id="KW-0560">Oxidoreductase</keyword>
<reference evidence="21" key="1">
    <citation type="journal article" date="2019" name="Int. J. Syst. Evol. Microbiol.">
        <title>The Global Catalogue of Microorganisms (GCM) 10K type strain sequencing project: providing services to taxonomists for standard genome sequencing and annotation.</title>
        <authorList>
            <consortium name="The Broad Institute Genomics Platform"/>
            <consortium name="The Broad Institute Genome Sequencing Center for Infectious Disease"/>
            <person name="Wu L."/>
            <person name="Ma J."/>
        </authorList>
    </citation>
    <scope>NUCLEOTIDE SEQUENCE [LARGE SCALE GENOMIC DNA]</scope>
    <source>
        <strain evidence="21">CGMCC 1.7030</strain>
    </source>
</reference>
<evidence type="ECO:0000256" key="2">
    <source>
        <dbReference type="ARBA" id="ARBA00001946"/>
    </source>
</evidence>
<evidence type="ECO:0000256" key="15">
    <source>
        <dbReference type="ARBA" id="ARBA00029765"/>
    </source>
</evidence>
<comment type="subunit">
    <text evidence="4">Homodimer.</text>
</comment>
<evidence type="ECO:0000256" key="4">
    <source>
        <dbReference type="ARBA" id="ARBA00011738"/>
    </source>
</evidence>
<evidence type="ECO:0000256" key="3">
    <source>
        <dbReference type="ARBA" id="ARBA00007769"/>
    </source>
</evidence>
<protein>
    <recommendedName>
        <fullName evidence="6">Isocitrate dehydrogenase [NADP]</fullName>
        <ecNumber evidence="5">1.1.1.42</ecNumber>
    </recommendedName>
    <alternativeName>
        <fullName evidence="15">IDP</fullName>
    </alternativeName>
    <alternativeName>
        <fullName evidence="16">NADP(+)-specific ICDH</fullName>
    </alternativeName>
    <alternativeName>
        <fullName evidence="17">Oxalosuccinate decarboxylase</fullName>
    </alternativeName>
</protein>
<dbReference type="GO" id="GO:0004450">
    <property type="term" value="F:isocitrate dehydrogenase (NADP+) activity"/>
    <property type="evidence" value="ECO:0007669"/>
    <property type="project" value="UniProtKB-EC"/>
</dbReference>
<evidence type="ECO:0000256" key="14">
    <source>
        <dbReference type="ARBA" id="ARBA00023554"/>
    </source>
</evidence>
<name>A0ABW0BXB1_9BACT</name>
<keyword evidence="11" id="KW-0521">NADP</keyword>
<evidence type="ECO:0000259" key="19">
    <source>
        <dbReference type="SMART" id="SM01329"/>
    </source>
</evidence>
<comment type="catalytic activity">
    <reaction evidence="14">
        <text>D-threo-isocitrate + NADP(+) = 2-oxoglutarate + CO2 + NADPH</text>
        <dbReference type="Rhea" id="RHEA:19629"/>
        <dbReference type="ChEBI" id="CHEBI:15562"/>
        <dbReference type="ChEBI" id="CHEBI:16526"/>
        <dbReference type="ChEBI" id="CHEBI:16810"/>
        <dbReference type="ChEBI" id="CHEBI:57783"/>
        <dbReference type="ChEBI" id="CHEBI:58349"/>
        <dbReference type="EC" id="1.1.1.42"/>
    </reaction>
</comment>
<evidence type="ECO:0000256" key="7">
    <source>
        <dbReference type="ARBA" id="ARBA00022435"/>
    </source>
</evidence>
<gene>
    <name evidence="20" type="ORF">ACFPIK_12370</name>
</gene>
<keyword evidence="8" id="KW-0816">Tricarboxylic acid cycle</keyword>
<evidence type="ECO:0000256" key="13">
    <source>
        <dbReference type="ARBA" id="ARBA00023211"/>
    </source>
</evidence>
<feature type="domain" description="Isopropylmalate dehydrogenase-like" evidence="19">
    <location>
        <begin position="6"/>
        <end position="337"/>
    </location>
</feature>
<dbReference type="RefSeq" id="WP_377915693.1">
    <property type="nucleotide sequence ID" value="NZ_JBHSKS010000009.1"/>
</dbReference>
<comment type="function">
    <text evidence="18">Catalyzes the oxidative decarboxylation of isocitrate to 2-oxoglutarate and carbon dioxide with the concomitant reduction of NADP(+).</text>
</comment>
<evidence type="ECO:0000256" key="12">
    <source>
        <dbReference type="ARBA" id="ARBA00023002"/>
    </source>
</evidence>
<dbReference type="EC" id="1.1.1.42" evidence="5"/>
<dbReference type="NCBIfam" id="NF006673">
    <property type="entry name" value="PRK09222.1"/>
    <property type="match status" value="1"/>
</dbReference>
<proteinExistence type="inferred from homology"/>
<evidence type="ECO:0000256" key="5">
    <source>
        <dbReference type="ARBA" id="ARBA00013013"/>
    </source>
</evidence>
<dbReference type="Gene3D" id="3.40.718.10">
    <property type="entry name" value="Isopropylmalate Dehydrogenase"/>
    <property type="match status" value="1"/>
</dbReference>
<evidence type="ECO:0000256" key="10">
    <source>
        <dbReference type="ARBA" id="ARBA00022842"/>
    </source>
</evidence>
<dbReference type="EMBL" id="JBHSKS010000009">
    <property type="protein sequence ID" value="MFC5192563.1"/>
    <property type="molecule type" value="Genomic_DNA"/>
</dbReference>
<dbReference type="NCBIfam" id="TIGR02924">
    <property type="entry name" value="ICDH_alpha"/>
    <property type="match status" value="1"/>
</dbReference>
<dbReference type="InterPro" id="IPR019818">
    <property type="entry name" value="IsoCit/isopropylmalate_DH_CS"/>
</dbReference>
<comment type="cofactor">
    <cofactor evidence="1">
        <name>Mn(2+)</name>
        <dbReference type="ChEBI" id="CHEBI:29035"/>
    </cofactor>
</comment>
<evidence type="ECO:0000256" key="17">
    <source>
        <dbReference type="ARBA" id="ARBA00031098"/>
    </source>
</evidence>
<evidence type="ECO:0000313" key="21">
    <source>
        <dbReference type="Proteomes" id="UP001596163"/>
    </source>
</evidence>
<keyword evidence="21" id="KW-1185">Reference proteome</keyword>
<evidence type="ECO:0000256" key="8">
    <source>
        <dbReference type="ARBA" id="ARBA00022532"/>
    </source>
</evidence>
<keyword evidence="7" id="KW-0329">Glyoxylate bypass</keyword>
<evidence type="ECO:0000313" key="20">
    <source>
        <dbReference type="EMBL" id="MFC5192563.1"/>
    </source>
</evidence>
<evidence type="ECO:0000256" key="6">
    <source>
        <dbReference type="ARBA" id="ARBA00019562"/>
    </source>
</evidence>
<dbReference type="SMART" id="SM01329">
    <property type="entry name" value="Iso_dh"/>
    <property type="match status" value="1"/>
</dbReference>
<keyword evidence="13" id="KW-0464">Manganese</keyword>
<evidence type="ECO:0000256" key="16">
    <source>
        <dbReference type="ARBA" id="ARBA00029990"/>
    </source>
</evidence>
<dbReference type="PANTHER" id="PTHR11835">
    <property type="entry name" value="DECARBOXYLATING DEHYDROGENASES-ISOCITRATE, ISOPROPYLMALATE, TARTRATE"/>
    <property type="match status" value="1"/>
</dbReference>
<dbReference type="Gene3D" id="3.30.70.1570">
    <property type="match status" value="1"/>
</dbReference>
<comment type="cofactor">
    <cofactor evidence="2">
        <name>Mg(2+)</name>
        <dbReference type="ChEBI" id="CHEBI:18420"/>
    </cofactor>
</comment>
<keyword evidence="10" id="KW-0460">Magnesium</keyword>
<dbReference type="InterPro" id="IPR046997">
    <property type="entry name" value="Isocitrate_DH_TT1725_C_sf"/>
</dbReference>
<dbReference type="Pfam" id="PF00180">
    <property type="entry name" value="Iso_dh"/>
    <property type="match status" value="1"/>
</dbReference>
<dbReference type="SUPFAM" id="SSF53659">
    <property type="entry name" value="Isocitrate/Isopropylmalate dehydrogenase-like"/>
    <property type="match status" value="1"/>
</dbReference>
<comment type="caution">
    <text evidence="20">The sequence shown here is derived from an EMBL/GenBank/DDBJ whole genome shotgun (WGS) entry which is preliminary data.</text>
</comment>
<keyword evidence="9" id="KW-0479">Metal-binding</keyword>
<accession>A0ABW0BXB1</accession>